<protein>
    <submittedName>
        <fullName evidence="2">Uncharacterized protein</fullName>
    </submittedName>
</protein>
<organism evidence="1 2">
    <name type="scientific">Meloidogyne hapla</name>
    <name type="common">Root-knot nematode worm</name>
    <dbReference type="NCBI Taxonomy" id="6305"/>
    <lineage>
        <taxon>Eukaryota</taxon>
        <taxon>Metazoa</taxon>
        <taxon>Ecdysozoa</taxon>
        <taxon>Nematoda</taxon>
        <taxon>Chromadorea</taxon>
        <taxon>Rhabditida</taxon>
        <taxon>Tylenchina</taxon>
        <taxon>Tylenchomorpha</taxon>
        <taxon>Tylenchoidea</taxon>
        <taxon>Meloidogynidae</taxon>
        <taxon>Meloidogyninae</taxon>
        <taxon>Meloidogyne</taxon>
    </lineage>
</organism>
<evidence type="ECO:0000313" key="2">
    <source>
        <dbReference type="WBParaSite" id="MhA1_Contig696.frz3.gene3"/>
    </source>
</evidence>
<reference evidence="2" key="1">
    <citation type="submission" date="2016-11" db="UniProtKB">
        <authorList>
            <consortium name="WormBaseParasite"/>
        </authorList>
    </citation>
    <scope>IDENTIFICATION</scope>
</reference>
<dbReference type="WBParaSite" id="MhA1_Contig696.frz3.gene3">
    <property type="protein sequence ID" value="MhA1_Contig696.frz3.gene3"/>
    <property type="gene ID" value="MhA1_Contig696.frz3.gene3"/>
</dbReference>
<dbReference type="Proteomes" id="UP000095281">
    <property type="component" value="Unplaced"/>
</dbReference>
<evidence type="ECO:0000313" key="1">
    <source>
        <dbReference type="Proteomes" id="UP000095281"/>
    </source>
</evidence>
<sequence>MSTPLGSQKPQSQQLLEFTWTKKSKRLQPCSIVGSLTVARRKKWSRDSVEDSSEAARCTSRGRSTACTMGGLHRNCSTSTWERSGLQGKCSMDWSARWNAMDDCSMDAVYWIWA</sequence>
<dbReference type="AlphaFoldDB" id="A0A1I8BW38"/>
<proteinExistence type="predicted"/>
<name>A0A1I8BW38_MELHA</name>
<keyword evidence="1" id="KW-1185">Reference proteome</keyword>
<accession>A0A1I8BW38</accession>